<evidence type="ECO:0000313" key="2">
    <source>
        <dbReference type="Proteomes" id="UP000737018"/>
    </source>
</evidence>
<keyword evidence="2" id="KW-1185">Reference proteome</keyword>
<dbReference type="AlphaFoldDB" id="A0A8J4VE02"/>
<accession>A0A8J4VE02</accession>
<name>A0A8J4VE02_9ROSI</name>
<dbReference type="Proteomes" id="UP000737018">
    <property type="component" value="Unassembled WGS sequence"/>
</dbReference>
<dbReference type="EMBL" id="JRKL02004928">
    <property type="protein sequence ID" value="KAF3951460.1"/>
    <property type="molecule type" value="Genomic_DNA"/>
</dbReference>
<reference evidence="1" key="1">
    <citation type="submission" date="2020-03" db="EMBL/GenBank/DDBJ databases">
        <title>Castanea mollissima Vanexum genome sequencing.</title>
        <authorList>
            <person name="Staton M."/>
        </authorList>
    </citation>
    <scope>NUCLEOTIDE SEQUENCE</scope>
    <source>
        <tissue evidence="1">Leaf</tissue>
    </source>
</reference>
<organism evidence="1 2">
    <name type="scientific">Castanea mollissima</name>
    <name type="common">Chinese chestnut</name>
    <dbReference type="NCBI Taxonomy" id="60419"/>
    <lineage>
        <taxon>Eukaryota</taxon>
        <taxon>Viridiplantae</taxon>
        <taxon>Streptophyta</taxon>
        <taxon>Embryophyta</taxon>
        <taxon>Tracheophyta</taxon>
        <taxon>Spermatophyta</taxon>
        <taxon>Magnoliopsida</taxon>
        <taxon>eudicotyledons</taxon>
        <taxon>Gunneridae</taxon>
        <taxon>Pentapetalae</taxon>
        <taxon>rosids</taxon>
        <taxon>fabids</taxon>
        <taxon>Fagales</taxon>
        <taxon>Fagaceae</taxon>
        <taxon>Castanea</taxon>
    </lineage>
</organism>
<evidence type="ECO:0000313" key="1">
    <source>
        <dbReference type="EMBL" id="KAF3951460.1"/>
    </source>
</evidence>
<proteinExistence type="predicted"/>
<sequence>MLLRDFTREEVEIAIKQMKPITAPSLDVNLLKDNVTVEDFSLGATLWILLDLIESFLVRAEMKNIMQAIHHLGLDYLMEKFHA</sequence>
<protein>
    <submittedName>
        <fullName evidence="1">Uncharacterized protein</fullName>
    </submittedName>
</protein>
<comment type="caution">
    <text evidence="1">The sequence shown here is derived from an EMBL/GenBank/DDBJ whole genome shotgun (WGS) entry which is preliminary data.</text>
</comment>
<gene>
    <name evidence="1" type="ORF">CMV_022889</name>
</gene>